<dbReference type="GO" id="GO:0005743">
    <property type="term" value="C:mitochondrial inner membrane"/>
    <property type="evidence" value="ECO:0007669"/>
    <property type="project" value="UniProtKB-SubCell"/>
</dbReference>
<evidence type="ECO:0000256" key="5">
    <source>
        <dbReference type="SAM" id="Phobius"/>
    </source>
</evidence>
<evidence type="ECO:0000256" key="2">
    <source>
        <dbReference type="ARBA" id="ARBA00022792"/>
    </source>
</evidence>
<keyword evidence="3" id="KW-0496">Mitochondrion</keyword>
<keyword evidence="5" id="KW-0812">Transmembrane</keyword>
<dbReference type="STRING" id="759272.G0SGW6"/>
<gene>
    <name evidence="6" type="ORF">CTHT_0067820</name>
</gene>
<keyword evidence="4 5" id="KW-0472">Membrane</keyword>
<dbReference type="Pfam" id="PF02238">
    <property type="entry name" value="COX7a"/>
    <property type="match status" value="1"/>
</dbReference>
<keyword evidence="5" id="KW-1133">Transmembrane helix</keyword>
<dbReference type="HOGENOM" id="CLU_169147_1_1_1"/>
<dbReference type="GeneID" id="18260820"/>
<dbReference type="OMA" id="YKAHTRL"/>
<evidence type="ECO:0000313" key="6">
    <source>
        <dbReference type="EMBL" id="EGS17455.1"/>
    </source>
</evidence>
<dbReference type="OrthoDB" id="5511599at2759"/>
<evidence type="ECO:0000256" key="3">
    <source>
        <dbReference type="ARBA" id="ARBA00023128"/>
    </source>
</evidence>
<sequence>MAFINRENRVPELQRYYQAAYKNHVRLWQINPRSKYYLTPYYIILWGTTAATFYAMGRRIFGHNTWFSD</sequence>
<evidence type="ECO:0000256" key="4">
    <source>
        <dbReference type="ARBA" id="ARBA00023136"/>
    </source>
</evidence>
<name>G0SGW6_CHATD</name>
<dbReference type="Proteomes" id="UP000008066">
    <property type="component" value="Unassembled WGS sequence"/>
</dbReference>
<comment type="subcellular location">
    <subcellularLocation>
        <location evidence="1">Mitochondrion inner membrane</location>
    </subcellularLocation>
</comment>
<keyword evidence="7" id="KW-1185">Reference proteome</keyword>
<organism evidence="7">
    <name type="scientific">Chaetomium thermophilum (strain DSM 1495 / CBS 144.50 / IMI 039719)</name>
    <name type="common">Thermochaetoides thermophila</name>
    <dbReference type="NCBI Taxonomy" id="759272"/>
    <lineage>
        <taxon>Eukaryota</taxon>
        <taxon>Fungi</taxon>
        <taxon>Dikarya</taxon>
        <taxon>Ascomycota</taxon>
        <taxon>Pezizomycotina</taxon>
        <taxon>Sordariomycetes</taxon>
        <taxon>Sordariomycetidae</taxon>
        <taxon>Sordariales</taxon>
        <taxon>Chaetomiaceae</taxon>
        <taxon>Thermochaetoides</taxon>
    </lineage>
</organism>
<keyword evidence="2" id="KW-0999">Mitochondrion inner membrane</keyword>
<evidence type="ECO:0000256" key="1">
    <source>
        <dbReference type="ARBA" id="ARBA00004273"/>
    </source>
</evidence>
<dbReference type="RefSeq" id="XP_006697073.1">
    <property type="nucleotide sequence ID" value="XM_006697010.1"/>
</dbReference>
<reference evidence="6 7" key="1">
    <citation type="journal article" date="2011" name="Cell">
        <title>Insight into structure and assembly of the nuclear pore complex by utilizing the genome of a eukaryotic thermophile.</title>
        <authorList>
            <person name="Amlacher S."/>
            <person name="Sarges P."/>
            <person name="Flemming D."/>
            <person name="van Noort V."/>
            <person name="Kunze R."/>
            <person name="Devos D.P."/>
            <person name="Arumugam M."/>
            <person name="Bork P."/>
            <person name="Hurt E."/>
        </authorList>
    </citation>
    <scope>NUCLEOTIDE SEQUENCE [LARGE SCALE GENOMIC DNA]</scope>
    <source>
        <strain evidence="7">DSM 1495 / CBS 144.50 / IMI 039719</strain>
    </source>
</reference>
<protein>
    <recommendedName>
        <fullName evidence="8">Cytochrome c oxidase subunit 7</fullName>
    </recommendedName>
</protein>
<evidence type="ECO:0000313" key="7">
    <source>
        <dbReference type="Proteomes" id="UP000008066"/>
    </source>
</evidence>
<dbReference type="EMBL" id="GL988047">
    <property type="protein sequence ID" value="EGS17455.1"/>
    <property type="molecule type" value="Genomic_DNA"/>
</dbReference>
<dbReference type="AlphaFoldDB" id="G0SGW6"/>
<proteinExistence type="predicted"/>
<dbReference type="eggNOG" id="ENOG502S7DE">
    <property type="taxonomic scope" value="Eukaryota"/>
</dbReference>
<accession>G0SGW6</accession>
<feature type="transmembrane region" description="Helical" evidence="5">
    <location>
        <begin position="36"/>
        <end position="56"/>
    </location>
</feature>
<dbReference type="KEGG" id="cthr:CTHT_0067820"/>
<evidence type="ECO:0008006" key="8">
    <source>
        <dbReference type="Google" id="ProtNLM"/>
    </source>
</evidence>
<dbReference type="InterPro" id="IPR039297">
    <property type="entry name" value="COX7a"/>
</dbReference>